<reference evidence="2" key="1">
    <citation type="submission" date="2020-07" db="EMBL/GenBank/DDBJ databases">
        <title>Huge and variable diversity of episymbiotic CPR bacteria and DPANN archaea in groundwater ecosystems.</title>
        <authorList>
            <person name="He C.Y."/>
            <person name="Keren R."/>
            <person name="Whittaker M."/>
            <person name="Farag I.F."/>
            <person name="Doudna J."/>
            <person name="Cate J.H.D."/>
            <person name="Banfield J.F."/>
        </authorList>
    </citation>
    <scope>NUCLEOTIDE SEQUENCE</scope>
    <source>
        <strain evidence="2">NC_groundwater_972_Pr1_S-0.2um_49_27</strain>
    </source>
</reference>
<dbReference type="EMBL" id="JACQCQ010000003">
    <property type="protein sequence ID" value="MBI3627352.1"/>
    <property type="molecule type" value="Genomic_DNA"/>
</dbReference>
<organism evidence="2 3">
    <name type="scientific">Candidatus Sungiibacteriota bacterium</name>
    <dbReference type="NCBI Taxonomy" id="2750080"/>
    <lineage>
        <taxon>Bacteria</taxon>
        <taxon>Candidatus Sungiibacteriota</taxon>
    </lineage>
</organism>
<comment type="caution">
    <text evidence="2">The sequence shown here is derived from an EMBL/GenBank/DDBJ whole genome shotgun (WGS) entry which is preliminary data.</text>
</comment>
<evidence type="ECO:0000313" key="2">
    <source>
        <dbReference type="EMBL" id="MBI3627352.1"/>
    </source>
</evidence>
<accession>A0A9D6QTN7</accession>
<name>A0A9D6QTN7_9BACT</name>
<dbReference type="InterPro" id="IPR011335">
    <property type="entry name" value="Restrct_endonuc-II-like"/>
</dbReference>
<dbReference type="Pfam" id="PF12705">
    <property type="entry name" value="PDDEXK_1"/>
    <property type="match status" value="1"/>
</dbReference>
<dbReference type="InterPro" id="IPR038726">
    <property type="entry name" value="PDDEXK_AddAB-type"/>
</dbReference>
<evidence type="ECO:0000313" key="3">
    <source>
        <dbReference type="Proteomes" id="UP000808388"/>
    </source>
</evidence>
<dbReference type="Gene3D" id="3.90.320.10">
    <property type="match status" value="1"/>
</dbReference>
<evidence type="ECO:0000259" key="1">
    <source>
        <dbReference type="Pfam" id="PF12705"/>
    </source>
</evidence>
<sequence length="385" mass="45352">MRTSYSAIQTFKQCPKRYQFKLIDKVREPKTKEQQFGTWIHECLRFMFLHDPLFPTLDQVIEHYNEGFPTENWHSAEVEIYKKQGEAMLRKFYAKNAPWNFVVLDLESRFEVVLEDPKTKSTHILAGIIDRIDKLPDGRYEIIDYKTQKRMPPQERVDRDLQLSIYAMGLKKRWPHLKPENIKLSLQFLKHEEKLSTSRTEGDFKNTEADVVSTIREIESKIENQAAFEPLVSPLCDFCAYKPICPAWKHLYKNVASEVIDGEKVPLVMKEYFDLRQEKAHIEIRLKELGAMLTRYLAAEEIDRVFSDDGVISKRRLDKYEYDFDKIRALLLPLGKWEQILKADERKLAGILKEIPAWVREEIKKTRVLTRSSIVLAATRKKNKA</sequence>
<dbReference type="Proteomes" id="UP000808388">
    <property type="component" value="Unassembled WGS sequence"/>
</dbReference>
<dbReference type="SUPFAM" id="SSF52980">
    <property type="entry name" value="Restriction endonuclease-like"/>
    <property type="match status" value="1"/>
</dbReference>
<dbReference type="InterPro" id="IPR011604">
    <property type="entry name" value="PDDEXK-like_dom_sf"/>
</dbReference>
<protein>
    <submittedName>
        <fullName evidence="2">PD-(D/E)XK nuclease family protein</fullName>
    </submittedName>
</protein>
<dbReference type="AlphaFoldDB" id="A0A9D6QTN7"/>
<proteinExistence type="predicted"/>
<gene>
    <name evidence="2" type="ORF">HY220_01195</name>
</gene>
<feature type="domain" description="PD-(D/E)XK endonuclease-like" evidence="1">
    <location>
        <begin position="3"/>
        <end position="246"/>
    </location>
</feature>